<evidence type="ECO:0000313" key="1">
    <source>
        <dbReference type="EMBL" id="ACQ79863.1"/>
    </source>
</evidence>
<protein>
    <recommendedName>
        <fullName evidence="3">Metal-binding protein</fullName>
    </recommendedName>
</protein>
<dbReference type="Proteomes" id="UP000007962">
    <property type="component" value="Chromosome"/>
</dbReference>
<dbReference type="KEGG" id="bcv:Bcav_1607"/>
<evidence type="ECO:0000313" key="2">
    <source>
        <dbReference type="Proteomes" id="UP000007962"/>
    </source>
</evidence>
<dbReference type="eggNOG" id="COG1399">
    <property type="taxonomic scope" value="Bacteria"/>
</dbReference>
<gene>
    <name evidence="1" type="ordered locus">Bcav_1607</name>
</gene>
<accession>C5C3G4</accession>
<dbReference type="Pfam" id="PF02620">
    <property type="entry name" value="YceD"/>
    <property type="match status" value="1"/>
</dbReference>
<name>C5C3G4_BEUC1</name>
<dbReference type="EMBL" id="CP001618">
    <property type="protein sequence ID" value="ACQ79863.1"/>
    <property type="molecule type" value="Genomic_DNA"/>
</dbReference>
<sequence>MDTRSPLVLSTHDLGRRAGSMRTYDLDVPAPDALAIEVVGVPAGSSMHLELRLESVMDGILVTGSADVALAGECVRCLTAVTDELTVPFQELVYYSDVRDARRRQDDDAEGEQVERYVLTGELLDLEQMVRDAVVLALPFQPLCRPDCPGLCPVCGIRLAEAGPDHAHDETDPRWAALVGLLEDSGESPTTT</sequence>
<keyword evidence="2" id="KW-1185">Reference proteome</keyword>
<evidence type="ECO:0008006" key="3">
    <source>
        <dbReference type="Google" id="ProtNLM"/>
    </source>
</evidence>
<dbReference type="AlphaFoldDB" id="C5C3G4"/>
<organism evidence="1 2">
    <name type="scientific">Beutenbergia cavernae (strain ATCC BAA-8 / DSM 12333 / CCUG 43141 / JCM 11478 / NBRC 16432 / NCIMB 13614 / HKI 0122)</name>
    <dbReference type="NCBI Taxonomy" id="471853"/>
    <lineage>
        <taxon>Bacteria</taxon>
        <taxon>Bacillati</taxon>
        <taxon>Actinomycetota</taxon>
        <taxon>Actinomycetes</taxon>
        <taxon>Micrococcales</taxon>
        <taxon>Beutenbergiaceae</taxon>
        <taxon>Beutenbergia</taxon>
    </lineage>
</organism>
<proteinExistence type="predicted"/>
<reference evidence="1 2" key="1">
    <citation type="journal article" date="2009" name="Stand. Genomic Sci.">
        <title>Complete genome sequence of Beutenbergia cavernae type strain (HKI 0122).</title>
        <authorList>
            <person name="Land M."/>
            <person name="Pukall R."/>
            <person name="Abt B."/>
            <person name="Goker M."/>
            <person name="Rohde M."/>
            <person name="Glavina Del Rio T."/>
            <person name="Tice H."/>
            <person name="Copeland A."/>
            <person name="Cheng J.F."/>
            <person name="Lucas S."/>
            <person name="Chen F."/>
            <person name="Nolan M."/>
            <person name="Bruce D."/>
            <person name="Goodwin L."/>
            <person name="Pitluck S."/>
            <person name="Ivanova N."/>
            <person name="Mavromatis K."/>
            <person name="Ovchinnikova G."/>
            <person name="Pati A."/>
            <person name="Chen A."/>
            <person name="Palaniappan K."/>
            <person name="Hauser L."/>
            <person name="Chang Y.J."/>
            <person name="Jefferies C.C."/>
            <person name="Saunders E."/>
            <person name="Brettin T."/>
            <person name="Detter J.C."/>
            <person name="Han C."/>
            <person name="Chain P."/>
            <person name="Bristow J."/>
            <person name="Eisen J.A."/>
            <person name="Markowitz V."/>
            <person name="Hugenholtz P."/>
            <person name="Kyrpides N.C."/>
            <person name="Klenk H.P."/>
            <person name="Lapidus A."/>
        </authorList>
    </citation>
    <scope>NUCLEOTIDE SEQUENCE [LARGE SCALE GENOMIC DNA]</scope>
    <source>
        <strain evidence="2">ATCC BAA-8 / DSM 12333 / NBRC 16432</strain>
    </source>
</reference>
<dbReference type="PANTHER" id="PTHR34374:SF1">
    <property type="entry name" value="LARGE RIBOSOMAL RNA SUBUNIT ACCUMULATION PROTEIN YCED HOMOLOG 1, CHLOROPLASTIC"/>
    <property type="match status" value="1"/>
</dbReference>
<dbReference type="STRING" id="471853.Bcav_1607"/>
<dbReference type="HOGENOM" id="CLU_100236_0_0_11"/>
<dbReference type="RefSeq" id="WP_015882103.1">
    <property type="nucleotide sequence ID" value="NC_012669.1"/>
</dbReference>
<dbReference type="PANTHER" id="PTHR34374">
    <property type="entry name" value="LARGE RIBOSOMAL RNA SUBUNIT ACCUMULATION PROTEIN YCED HOMOLOG 1, CHLOROPLASTIC"/>
    <property type="match status" value="1"/>
</dbReference>
<dbReference type="InterPro" id="IPR003772">
    <property type="entry name" value="YceD"/>
</dbReference>